<evidence type="ECO:0000313" key="2">
    <source>
        <dbReference type="Proteomes" id="UP000663864"/>
    </source>
</evidence>
<dbReference type="AlphaFoldDB" id="A0A815CWU7"/>
<protein>
    <submittedName>
        <fullName evidence="1">Uncharacterized protein</fullName>
    </submittedName>
</protein>
<gene>
    <name evidence="1" type="ORF">ZHD862_LOCUS27573</name>
</gene>
<dbReference type="EMBL" id="CAJNOT010002193">
    <property type="protein sequence ID" value="CAF1293431.1"/>
    <property type="molecule type" value="Genomic_DNA"/>
</dbReference>
<dbReference type="Proteomes" id="UP000663864">
    <property type="component" value="Unassembled WGS sequence"/>
</dbReference>
<reference evidence="1" key="1">
    <citation type="submission" date="2021-02" db="EMBL/GenBank/DDBJ databases">
        <authorList>
            <person name="Nowell W R."/>
        </authorList>
    </citation>
    <scope>NUCLEOTIDE SEQUENCE</scope>
</reference>
<name>A0A815CWU7_9BILA</name>
<sequence>MDTISDDEFLYFGSILINLAYHCGSVHRSHFDSIDELRFNTCKDEFTMHSIPSKTLLPMDNDYHELVLPCMPTTFIKIPTTNDNVQSIDNEFCRPLIKTKLPSRLKAIVSGARSALIKSNSSKWYRLKGCGDNTDGFPIKPISNTNTKLTIRGCAFLHTTYRELFMTYYISNLLASHQIECANVPIGWFEYKLEHGNSDNISSDIPIIQDKNLNQWSNIVRCCILMETLGNKRLSDHVLYGLEQLFDLILCNNNNNNNNKSHPINQSNLLSLFPLERLTKSEQNNEQFIPLSTWFASLTDILQSIDYQNSNWLHISSYFSEEIPSDIDENRWKILWKTNIEIINNYLQTHEPLSNLLCLLYKRFGFECGSILGLMHYHRISWGTYTDELGVHCNAHPNNLVIKLSFSTSSFLLAPLDFDMSFTEMSYLPNENNNQSFDEIIKLELSAFRLTLSGDSQASSGVTAWIEMSDDQWTSARWLLRDIMLNEFTRIYNETIQNGSIKSFDSFSNEQNYVLQSLIRLSLIKTMKETG</sequence>
<accession>A0A815CWU7</accession>
<comment type="caution">
    <text evidence="1">The sequence shown here is derived from an EMBL/GenBank/DDBJ whole genome shotgun (WGS) entry which is preliminary data.</text>
</comment>
<organism evidence="1 2">
    <name type="scientific">Rotaria sordida</name>
    <dbReference type="NCBI Taxonomy" id="392033"/>
    <lineage>
        <taxon>Eukaryota</taxon>
        <taxon>Metazoa</taxon>
        <taxon>Spiralia</taxon>
        <taxon>Gnathifera</taxon>
        <taxon>Rotifera</taxon>
        <taxon>Eurotatoria</taxon>
        <taxon>Bdelloidea</taxon>
        <taxon>Philodinida</taxon>
        <taxon>Philodinidae</taxon>
        <taxon>Rotaria</taxon>
    </lineage>
</organism>
<evidence type="ECO:0000313" key="1">
    <source>
        <dbReference type="EMBL" id="CAF1293431.1"/>
    </source>
</evidence>
<proteinExistence type="predicted"/>